<comment type="subunit">
    <text evidence="2">Heterodimer of a B chain and an A chain linked by two disulfide bonds.</text>
</comment>
<dbReference type="OrthoDB" id="6414143at2759"/>
<keyword evidence="4 7" id="KW-0732">Signal</keyword>
<evidence type="ECO:0000313" key="10">
    <source>
        <dbReference type="Proteomes" id="UP000054359"/>
    </source>
</evidence>
<feature type="chain" id="PRO_5001830724" evidence="7">
    <location>
        <begin position="27"/>
        <end position="217"/>
    </location>
</feature>
<dbReference type="OMA" id="ICEKHGG"/>
<dbReference type="Gene3D" id="1.10.100.10">
    <property type="entry name" value="Insulin-like"/>
    <property type="match status" value="1"/>
</dbReference>
<feature type="signal peptide" evidence="7">
    <location>
        <begin position="1"/>
        <end position="26"/>
    </location>
</feature>
<organism evidence="9 10">
    <name type="scientific">Stegodyphus mimosarum</name>
    <name type="common">African social velvet spider</name>
    <dbReference type="NCBI Taxonomy" id="407821"/>
    <lineage>
        <taxon>Eukaryota</taxon>
        <taxon>Metazoa</taxon>
        <taxon>Ecdysozoa</taxon>
        <taxon>Arthropoda</taxon>
        <taxon>Chelicerata</taxon>
        <taxon>Arachnida</taxon>
        <taxon>Araneae</taxon>
        <taxon>Araneomorphae</taxon>
        <taxon>Entelegynae</taxon>
        <taxon>Eresoidea</taxon>
        <taxon>Eresidae</taxon>
        <taxon>Stegodyphus</taxon>
    </lineage>
</organism>
<dbReference type="PROSITE" id="PS00262">
    <property type="entry name" value="INSULIN"/>
    <property type="match status" value="1"/>
</dbReference>
<dbReference type="InterPro" id="IPR016179">
    <property type="entry name" value="Insulin-like"/>
</dbReference>
<evidence type="ECO:0000256" key="7">
    <source>
        <dbReference type="SAM" id="SignalP"/>
    </source>
</evidence>
<protein>
    <submittedName>
        <fullName evidence="9">Bombyxin A-1-like protein</fullName>
    </submittedName>
</protein>
<feature type="domain" description="Insulin-like" evidence="8">
    <location>
        <begin position="27"/>
        <end position="123"/>
    </location>
</feature>
<dbReference type="PANTHER" id="PTHR13647:SF4">
    <property type="entry name" value="INSULIN-LIKE PEPTIDE 1-RELATED"/>
    <property type="match status" value="1"/>
</dbReference>
<evidence type="ECO:0000313" key="9">
    <source>
        <dbReference type="EMBL" id="KFM78202.1"/>
    </source>
</evidence>
<dbReference type="InterPro" id="IPR022353">
    <property type="entry name" value="Insulin_CS"/>
</dbReference>
<keyword evidence="5" id="KW-1015">Disulfide bond</keyword>
<evidence type="ECO:0000259" key="8">
    <source>
        <dbReference type="SMART" id="SM00078"/>
    </source>
</evidence>
<dbReference type="PANTHER" id="PTHR13647">
    <property type="entry name" value="INSULIN-LIKE PEPTIDE 2-RELATED"/>
    <property type="match status" value="1"/>
</dbReference>
<dbReference type="SUPFAM" id="SSF56994">
    <property type="entry name" value="Insulin-like"/>
    <property type="match status" value="1"/>
</dbReference>
<evidence type="ECO:0000256" key="3">
    <source>
        <dbReference type="ARBA" id="ARBA00022685"/>
    </source>
</evidence>
<dbReference type="InterPro" id="IPR022352">
    <property type="entry name" value="Ins/IGF/rlx"/>
</dbReference>
<dbReference type="EMBL" id="KK120390">
    <property type="protein sequence ID" value="KFM78202.1"/>
    <property type="molecule type" value="Genomic_DNA"/>
</dbReference>
<dbReference type="InterPro" id="IPR036438">
    <property type="entry name" value="Insulin-like_sf"/>
</dbReference>
<dbReference type="GO" id="GO:0005576">
    <property type="term" value="C:extracellular region"/>
    <property type="evidence" value="ECO:0007669"/>
    <property type="project" value="UniProtKB-SubCell"/>
</dbReference>
<dbReference type="AlphaFoldDB" id="A0A087ULG3"/>
<name>A0A087ULG3_STEMI</name>
<keyword evidence="6" id="KW-0964">Secreted</keyword>
<accession>A0A087ULG3</accession>
<sequence length="217" mass="24022">MLRQQLILLSFGIVALSAFQADGTEGVRMCGRRLADVLSFVCGRYGGFHAPRVRKDVSNRSSNKRTVIEILRPMMRRTTHSETENDFSGDSATEVDFAPSFQSGVADECCKKPCTLSTMVSYCADATHIGNLDLNEVWRPEAVSEEDLAEYELQQETVASTPEYADSRSTIHVHASNGGPLSYPNLGLSTRNRPVFIVLSKQPDNYEDKAAGGEYRF</sequence>
<comment type="subcellular location">
    <subcellularLocation>
        <location evidence="6">Secreted</location>
    </subcellularLocation>
</comment>
<dbReference type="SMART" id="SM00078">
    <property type="entry name" value="IlGF"/>
    <property type="match status" value="1"/>
</dbReference>
<dbReference type="Pfam" id="PF00049">
    <property type="entry name" value="Insulin"/>
    <property type="match status" value="1"/>
</dbReference>
<evidence type="ECO:0000256" key="2">
    <source>
        <dbReference type="ARBA" id="ARBA00011207"/>
    </source>
</evidence>
<evidence type="ECO:0000256" key="5">
    <source>
        <dbReference type="ARBA" id="ARBA00023157"/>
    </source>
</evidence>
<proteinExistence type="inferred from homology"/>
<evidence type="ECO:0000256" key="4">
    <source>
        <dbReference type="ARBA" id="ARBA00022729"/>
    </source>
</evidence>
<evidence type="ECO:0000256" key="6">
    <source>
        <dbReference type="RuleBase" id="RU000406"/>
    </source>
</evidence>
<dbReference type="Proteomes" id="UP000054359">
    <property type="component" value="Unassembled WGS sequence"/>
</dbReference>
<dbReference type="GO" id="GO:0005179">
    <property type="term" value="F:hormone activity"/>
    <property type="evidence" value="ECO:0007669"/>
    <property type="project" value="InterPro"/>
</dbReference>
<reference evidence="9 10" key="1">
    <citation type="submission" date="2013-11" db="EMBL/GenBank/DDBJ databases">
        <title>Genome sequencing of Stegodyphus mimosarum.</title>
        <authorList>
            <person name="Bechsgaard J."/>
        </authorList>
    </citation>
    <scope>NUCLEOTIDE SEQUENCE [LARGE SCALE GENOMIC DNA]</scope>
</reference>
<comment type="similarity">
    <text evidence="1 6">Belongs to the insulin family.</text>
</comment>
<feature type="non-terminal residue" evidence="9">
    <location>
        <position position="217"/>
    </location>
</feature>
<gene>
    <name evidence="9" type="ORF">X975_23898</name>
</gene>
<keyword evidence="10" id="KW-1185">Reference proteome</keyword>
<evidence type="ECO:0000256" key="1">
    <source>
        <dbReference type="ARBA" id="ARBA00009034"/>
    </source>
</evidence>
<keyword evidence="3" id="KW-0165">Cleavage on pair of basic residues</keyword>
<dbReference type="PRINTS" id="PR00276">
    <property type="entry name" value="INSULINFAMLY"/>
</dbReference>